<dbReference type="SUPFAM" id="SSF48403">
    <property type="entry name" value="Ankyrin repeat"/>
    <property type="match status" value="1"/>
</dbReference>
<dbReference type="HOGENOM" id="CLU_004184_9_0_1"/>
<feature type="repeat" description="ANK" evidence="1">
    <location>
        <begin position="618"/>
        <end position="650"/>
    </location>
</feature>
<reference evidence="3" key="3">
    <citation type="submission" date="2010-09" db="EMBL/GenBank/DDBJ databases">
        <title>Annotation of Gaeumannomyces graminis var. tritici R3-111a-1.</title>
        <authorList>
            <consortium name="The Broad Institute Genome Sequencing Platform"/>
            <person name="Ma L.-J."/>
            <person name="Dead R."/>
            <person name="Young S.K."/>
            <person name="Zeng Q."/>
            <person name="Gargeya S."/>
            <person name="Fitzgerald M."/>
            <person name="Haas B."/>
            <person name="Abouelleil A."/>
            <person name="Alvarado L."/>
            <person name="Arachchi H.M."/>
            <person name="Berlin A."/>
            <person name="Brown A."/>
            <person name="Chapman S.B."/>
            <person name="Chen Z."/>
            <person name="Dunbar C."/>
            <person name="Freedman E."/>
            <person name="Gearin G."/>
            <person name="Gellesch M."/>
            <person name="Goldberg J."/>
            <person name="Griggs A."/>
            <person name="Gujja S."/>
            <person name="Heiman D."/>
            <person name="Howarth C."/>
            <person name="Larson L."/>
            <person name="Lui A."/>
            <person name="MacDonald P.J.P."/>
            <person name="Mehta T."/>
            <person name="Montmayeur A."/>
            <person name="Murphy C."/>
            <person name="Neiman D."/>
            <person name="Pearson M."/>
            <person name="Priest M."/>
            <person name="Roberts A."/>
            <person name="Saif S."/>
            <person name="Shea T."/>
            <person name="Shenoy N."/>
            <person name="Sisk P."/>
            <person name="Stolte C."/>
            <person name="Sykes S."/>
            <person name="Yandava C."/>
            <person name="Wortman J."/>
            <person name="Nusbaum C."/>
            <person name="Birren B."/>
        </authorList>
    </citation>
    <scope>NUCLEOTIDE SEQUENCE</scope>
    <source>
        <strain evidence="3">R3-111a-1</strain>
    </source>
</reference>
<evidence type="ECO:0000313" key="5">
    <source>
        <dbReference type="Proteomes" id="UP000006039"/>
    </source>
</evidence>
<dbReference type="Proteomes" id="UP000006039">
    <property type="component" value="Unassembled WGS sequence"/>
</dbReference>
<feature type="repeat" description="ANK" evidence="1">
    <location>
        <begin position="785"/>
        <end position="817"/>
    </location>
</feature>
<dbReference type="EMBL" id="GL385398">
    <property type="protein sequence ID" value="EJT74587.1"/>
    <property type="molecule type" value="Genomic_DNA"/>
</dbReference>
<feature type="domain" description="Heterokaryon incompatibility" evidence="2">
    <location>
        <begin position="63"/>
        <end position="214"/>
    </location>
</feature>
<dbReference type="InterPro" id="IPR002110">
    <property type="entry name" value="Ankyrin_rpt"/>
</dbReference>
<organism evidence="3">
    <name type="scientific">Gaeumannomyces tritici (strain R3-111a-1)</name>
    <name type="common">Wheat and barley take-all root rot fungus</name>
    <name type="synonym">Gaeumannomyces graminis var. tritici</name>
    <dbReference type="NCBI Taxonomy" id="644352"/>
    <lineage>
        <taxon>Eukaryota</taxon>
        <taxon>Fungi</taxon>
        <taxon>Dikarya</taxon>
        <taxon>Ascomycota</taxon>
        <taxon>Pezizomycotina</taxon>
        <taxon>Sordariomycetes</taxon>
        <taxon>Sordariomycetidae</taxon>
        <taxon>Magnaporthales</taxon>
        <taxon>Magnaporthaceae</taxon>
        <taxon>Gaeumannomyces</taxon>
    </lineage>
</organism>
<dbReference type="SMART" id="SM00248">
    <property type="entry name" value="ANK"/>
    <property type="match status" value="6"/>
</dbReference>
<dbReference type="InterPro" id="IPR036770">
    <property type="entry name" value="Ankyrin_rpt-contain_sf"/>
</dbReference>
<dbReference type="InterPro" id="IPR010730">
    <property type="entry name" value="HET"/>
</dbReference>
<gene>
    <name evidence="4" type="primary">20348885</name>
    <name evidence="3" type="ORF">GGTG_08427</name>
</gene>
<protein>
    <recommendedName>
        <fullName evidence="2">Heterokaryon incompatibility domain-containing protein</fullName>
    </recommendedName>
</protein>
<reference evidence="3" key="2">
    <citation type="submission" date="2010-07" db="EMBL/GenBank/DDBJ databases">
        <authorList>
            <consortium name="The Broad Institute Genome Sequencing Platform"/>
            <consortium name="Broad Institute Genome Sequencing Center for Infectious Disease"/>
            <person name="Ma L.-J."/>
            <person name="Dead R."/>
            <person name="Young S."/>
            <person name="Zeng Q."/>
            <person name="Koehrsen M."/>
            <person name="Alvarado L."/>
            <person name="Berlin A."/>
            <person name="Chapman S.B."/>
            <person name="Chen Z."/>
            <person name="Freedman E."/>
            <person name="Gellesch M."/>
            <person name="Goldberg J."/>
            <person name="Griggs A."/>
            <person name="Gujja S."/>
            <person name="Heilman E.R."/>
            <person name="Heiman D."/>
            <person name="Hepburn T."/>
            <person name="Howarth C."/>
            <person name="Jen D."/>
            <person name="Larson L."/>
            <person name="Mehta T."/>
            <person name="Neiman D."/>
            <person name="Pearson M."/>
            <person name="Roberts A."/>
            <person name="Saif S."/>
            <person name="Shea T."/>
            <person name="Shenoy N."/>
            <person name="Sisk P."/>
            <person name="Stolte C."/>
            <person name="Sykes S."/>
            <person name="Walk T."/>
            <person name="White J."/>
            <person name="Yandava C."/>
            <person name="Haas B."/>
            <person name="Nusbaum C."/>
            <person name="Birren B."/>
        </authorList>
    </citation>
    <scope>NUCLEOTIDE SEQUENCE</scope>
    <source>
        <strain evidence="3">R3-111a-1</strain>
    </source>
</reference>
<dbReference type="OrthoDB" id="194358at2759"/>
<dbReference type="EnsemblFungi" id="EJT74587">
    <property type="protein sequence ID" value="EJT74587"/>
    <property type="gene ID" value="GGTG_08427"/>
</dbReference>
<reference evidence="4" key="5">
    <citation type="submission" date="2018-04" db="UniProtKB">
        <authorList>
            <consortium name="EnsemblFungi"/>
        </authorList>
    </citation>
    <scope>IDENTIFICATION</scope>
    <source>
        <strain evidence="4">R3-111a-1</strain>
    </source>
</reference>
<feature type="repeat" description="ANK" evidence="1">
    <location>
        <begin position="651"/>
        <end position="684"/>
    </location>
</feature>
<evidence type="ECO:0000313" key="4">
    <source>
        <dbReference type="EnsemblFungi" id="EJT74587"/>
    </source>
</evidence>
<keyword evidence="5" id="KW-1185">Reference proteome</keyword>
<name>J3P4J0_GAET3</name>
<evidence type="ECO:0000256" key="1">
    <source>
        <dbReference type="PROSITE-ProRule" id="PRU00023"/>
    </source>
</evidence>
<dbReference type="eggNOG" id="KOG0504">
    <property type="taxonomic scope" value="Eukaryota"/>
</dbReference>
<evidence type="ECO:0000313" key="3">
    <source>
        <dbReference type="EMBL" id="EJT74587.1"/>
    </source>
</evidence>
<dbReference type="InterPro" id="IPR052895">
    <property type="entry name" value="HetReg/Transcr_Mod"/>
</dbReference>
<feature type="repeat" description="ANK" evidence="1">
    <location>
        <begin position="752"/>
        <end position="784"/>
    </location>
</feature>
<dbReference type="PROSITE" id="PS50088">
    <property type="entry name" value="ANK_REPEAT"/>
    <property type="match status" value="6"/>
</dbReference>
<proteinExistence type="predicted"/>
<keyword evidence="1" id="KW-0040">ANK repeat</keyword>
<dbReference type="AlphaFoldDB" id="J3P4J0"/>
<sequence>MSSSFSLSRRSVAPTYTTTHAYTFLPEGSVRLLRLLPSPDARSRIECELLAFPALDSEASHPYEALSYAWGDEEAADPIYIDGKKWRVTANLYAALSSLRHCFLERVLWVDAICINQDDTAEKNRQVQSMAKIYSKASRVIVWLGEGTDNGAEALEAIRMAAHRYHHTSPACEPDQLAKAEEESTISLPNDTDQKAILDLLQRPWFQRVWVLQEVAAGRDVLFKCGPKEIGGYAFCHGIDVLTPYLGSSPLSNLATSVAYLIMDSAFRPRSEIGPVARLSLNIRPLGELVDMYKDRKATDLRDKVYALLGMSSDDPGAAGLSASYAISWQDVFRDAVHFCLSYQASVITWDGKEVAVVEADGRFLGKVISAHTDKQHVRITWRNMPMSNQDGQGELTPSDLTFRASAITVKKGDFVCLLKGASSPTIIRLRDGYSVIILSAVPRTSMSPQWADSITSFPTRFLLVWDWGGSEEKPAECYRDYLNNRGVPGCSIAGCMCSHFLDMAVKCWDVYLLLSTLRQYEEATKHLKKAIYIYDIGAAARKVNDTGGQEHIRSRQEDEKALNAIDELLVSGESATIKIRSERACLSLPHWAFGCGHEVLGRLLIENNVNIETRDIAGETPLQWAVRNGAEALVRLLIENGADAGPCDLEERTMLHLATHHGHAEIIKLLVVEEGSDKERGDGHGQRPLHYAAQRGDVALVRLLAVELGADKEAQNSKGKTPLHSAAANGHVDVVRVLVELGANKEAQDCQRKTPLHSAAARGHVGAVRALAELGANKRAQDYNEETPLHLAAEHGHTEVMRVLALFRAKERARNNN</sequence>
<feature type="repeat" description="ANK" evidence="1">
    <location>
        <begin position="685"/>
        <end position="718"/>
    </location>
</feature>
<dbReference type="PROSITE" id="PS50297">
    <property type="entry name" value="ANK_REP_REGION"/>
    <property type="match status" value="6"/>
</dbReference>
<dbReference type="PANTHER" id="PTHR24148">
    <property type="entry name" value="ANKYRIN REPEAT DOMAIN-CONTAINING PROTEIN 39 HOMOLOG-RELATED"/>
    <property type="match status" value="1"/>
</dbReference>
<dbReference type="Gene3D" id="1.25.40.20">
    <property type="entry name" value="Ankyrin repeat-containing domain"/>
    <property type="match status" value="3"/>
</dbReference>
<dbReference type="STRING" id="644352.J3P4J0"/>
<accession>J3P4J0</accession>
<dbReference type="PANTHER" id="PTHR24148:SF78">
    <property type="entry name" value="HETEROKARYON INCOMPATIBILITY DOMAIN-CONTAINING PROTEIN"/>
    <property type="match status" value="1"/>
</dbReference>
<evidence type="ECO:0000259" key="2">
    <source>
        <dbReference type="Pfam" id="PF06985"/>
    </source>
</evidence>
<reference evidence="5" key="1">
    <citation type="submission" date="2010-07" db="EMBL/GenBank/DDBJ databases">
        <title>The genome sequence of Gaeumannomyces graminis var. tritici strain R3-111a-1.</title>
        <authorList>
            <consortium name="The Broad Institute Genome Sequencing Platform"/>
            <person name="Ma L.-J."/>
            <person name="Dead R."/>
            <person name="Young S."/>
            <person name="Zeng Q."/>
            <person name="Koehrsen M."/>
            <person name="Alvarado L."/>
            <person name="Berlin A."/>
            <person name="Chapman S.B."/>
            <person name="Chen Z."/>
            <person name="Freedman E."/>
            <person name="Gellesch M."/>
            <person name="Goldberg J."/>
            <person name="Griggs A."/>
            <person name="Gujja S."/>
            <person name="Heilman E.R."/>
            <person name="Heiman D."/>
            <person name="Hepburn T."/>
            <person name="Howarth C."/>
            <person name="Jen D."/>
            <person name="Larson L."/>
            <person name="Mehta T."/>
            <person name="Neiman D."/>
            <person name="Pearson M."/>
            <person name="Roberts A."/>
            <person name="Saif S."/>
            <person name="Shea T."/>
            <person name="Shenoy N."/>
            <person name="Sisk P."/>
            <person name="Stolte C."/>
            <person name="Sykes S."/>
            <person name="Walk T."/>
            <person name="White J."/>
            <person name="Yandava C."/>
            <person name="Haas B."/>
            <person name="Nusbaum C."/>
            <person name="Birren B."/>
        </authorList>
    </citation>
    <scope>NUCLEOTIDE SEQUENCE [LARGE SCALE GENOMIC DNA]</scope>
    <source>
        <strain evidence="5">R3-111a-1</strain>
    </source>
</reference>
<feature type="repeat" description="ANK" evidence="1">
    <location>
        <begin position="719"/>
        <end position="751"/>
    </location>
</feature>
<reference evidence="4" key="4">
    <citation type="journal article" date="2015" name="G3 (Bethesda)">
        <title>Genome sequences of three phytopathogenic species of the Magnaporthaceae family of fungi.</title>
        <authorList>
            <person name="Okagaki L.H."/>
            <person name="Nunes C.C."/>
            <person name="Sailsbery J."/>
            <person name="Clay B."/>
            <person name="Brown D."/>
            <person name="John T."/>
            <person name="Oh Y."/>
            <person name="Young N."/>
            <person name="Fitzgerald M."/>
            <person name="Haas B.J."/>
            <person name="Zeng Q."/>
            <person name="Young S."/>
            <person name="Adiconis X."/>
            <person name="Fan L."/>
            <person name="Levin J.Z."/>
            <person name="Mitchell T.K."/>
            <person name="Okubara P.A."/>
            <person name="Farman M.L."/>
            <person name="Kohn L.M."/>
            <person name="Birren B."/>
            <person name="Ma L.-J."/>
            <person name="Dean R.A."/>
        </authorList>
    </citation>
    <scope>NUCLEOTIDE SEQUENCE</scope>
    <source>
        <strain evidence="4">R3-111a-1</strain>
    </source>
</reference>
<dbReference type="VEuPathDB" id="FungiDB:GGTG_08427"/>
<dbReference type="GeneID" id="20348885"/>
<dbReference type="Pfam" id="PF06985">
    <property type="entry name" value="HET"/>
    <property type="match status" value="1"/>
</dbReference>
<dbReference type="Pfam" id="PF12796">
    <property type="entry name" value="Ank_2"/>
    <property type="match status" value="2"/>
</dbReference>
<dbReference type="RefSeq" id="XP_009224531.1">
    <property type="nucleotide sequence ID" value="XM_009226267.1"/>
</dbReference>
<dbReference type="PRINTS" id="PR01415">
    <property type="entry name" value="ANKYRIN"/>
</dbReference>
<dbReference type="Pfam" id="PF00023">
    <property type="entry name" value="Ank"/>
    <property type="match status" value="2"/>
</dbReference>